<dbReference type="InterPro" id="IPR051532">
    <property type="entry name" value="Ester_Hydrolysis_Enzymes"/>
</dbReference>
<reference evidence="3 4" key="1">
    <citation type="submission" date="2018-11" db="EMBL/GenBank/DDBJ databases">
        <title>Whole genome sequencing of an environmental sample.</title>
        <authorList>
            <person name="Sarangi A.N."/>
            <person name="Singh D."/>
            <person name="Tripathy S."/>
        </authorList>
    </citation>
    <scope>NUCLEOTIDE SEQUENCE [LARGE SCALE GENOMIC DNA]</scope>
    <source>
        <strain evidence="3 4">Lakshadweep</strain>
    </source>
</reference>
<dbReference type="PANTHER" id="PTHR30383:SF5">
    <property type="entry name" value="SGNH HYDROLASE-TYPE ESTERASE DOMAIN-CONTAINING PROTEIN"/>
    <property type="match status" value="1"/>
</dbReference>
<evidence type="ECO:0000256" key="1">
    <source>
        <dbReference type="SAM" id="MobiDB-lite"/>
    </source>
</evidence>
<feature type="domain" description="SGNH hydrolase-type esterase" evidence="2">
    <location>
        <begin position="115"/>
        <end position="262"/>
    </location>
</feature>
<sequence length="279" mass="31157">MLERLEKAPYWALLSLAMNCLLLMAVSLTWEGDRTPKDSTPTTSVLPQAKASMASEAAESTDGLVTAVGDREYFNYQQWVELVRQEARAHADAPRLTVLLGDSISLWFPQELLPGRRTWLNQGISGEKSDMLLRRLDALDGTQPDTIFVMVGINDLIAQVPEQAVAQNLEQTVQYLKQQHPDAHIIVQSILPHGSERATWEGRDRLLQLPNDRIQAVNTAIAQMTEAEGVDYLNLYPLFADGEGALRPDLTTDGLHLNDRGYLVWRTAIALQLNEDGDR</sequence>
<dbReference type="GO" id="GO:0004622">
    <property type="term" value="F:phosphatidylcholine lysophospholipase activity"/>
    <property type="evidence" value="ECO:0007669"/>
    <property type="project" value="TreeGrafter"/>
</dbReference>
<dbReference type="InterPro" id="IPR013830">
    <property type="entry name" value="SGNH_hydro"/>
</dbReference>
<dbReference type="Gene3D" id="3.40.50.1110">
    <property type="entry name" value="SGNH hydrolase"/>
    <property type="match status" value="1"/>
</dbReference>
<proteinExistence type="predicted"/>
<accession>A0A4V2E3N7</accession>
<dbReference type="Proteomes" id="UP000292459">
    <property type="component" value="Unassembled WGS sequence"/>
</dbReference>
<name>A0A4V2E3N7_9CYAN</name>
<dbReference type="InterPro" id="IPR036514">
    <property type="entry name" value="SGNH_hydro_sf"/>
</dbReference>
<dbReference type="AlphaFoldDB" id="A0A4V2E3N7"/>
<feature type="region of interest" description="Disordered" evidence="1">
    <location>
        <begin position="33"/>
        <end position="54"/>
    </location>
</feature>
<dbReference type="PANTHER" id="PTHR30383">
    <property type="entry name" value="THIOESTERASE 1/PROTEASE 1/LYSOPHOSPHOLIPASE L1"/>
    <property type="match status" value="1"/>
</dbReference>
<evidence type="ECO:0000259" key="2">
    <source>
        <dbReference type="Pfam" id="PF13472"/>
    </source>
</evidence>
<protein>
    <submittedName>
        <fullName evidence="3">Lysophospholipase</fullName>
    </submittedName>
</protein>
<dbReference type="Pfam" id="PF13472">
    <property type="entry name" value="Lipase_GDSL_2"/>
    <property type="match status" value="1"/>
</dbReference>
<keyword evidence="4" id="KW-1185">Reference proteome</keyword>
<evidence type="ECO:0000313" key="4">
    <source>
        <dbReference type="Proteomes" id="UP000292459"/>
    </source>
</evidence>
<dbReference type="EMBL" id="QVFV01000001">
    <property type="protein sequence ID" value="RZM83080.1"/>
    <property type="molecule type" value="Genomic_DNA"/>
</dbReference>
<comment type="caution">
    <text evidence="3">The sequence shown here is derived from an EMBL/GenBank/DDBJ whole genome shotgun (WGS) entry which is preliminary data.</text>
</comment>
<gene>
    <name evidence="3" type="ORF">DYY88_05990</name>
</gene>
<dbReference type="SUPFAM" id="SSF52266">
    <property type="entry name" value="SGNH hydrolase"/>
    <property type="match status" value="1"/>
</dbReference>
<organism evidence="3 4">
    <name type="scientific">Leptolyngbya iicbica LK</name>
    <dbReference type="NCBI Taxonomy" id="2294035"/>
    <lineage>
        <taxon>Bacteria</taxon>
        <taxon>Bacillati</taxon>
        <taxon>Cyanobacteriota</taxon>
        <taxon>Cyanophyceae</taxon>
        <taxon>Leptolyngbyales</taxon>
        <taxon>Leptolyngbyaceae</taxon>
        <taxon>Leptolyngbya group</taxon>
        <taxon>Leptolyngbya</taxon>
        <taxon>Leptolyngbya iicbica</taxon>
    </lineage>
</organism>
<evidence type="ECO:0000313" key="3">
    <source>
        <dbReference type="EMBL" id="RZM83080.1"/>
    </source>
</evidence>
<dbReference type="OrthoDB" id="2513075at2"/>